<dbReference type="InterPro" id="IPR042174">
    <property type="entry name" value="RecF_2"/>
</dbReference>
<evidence type="ECO:0000256" key="2">
    <source>
        <dbReference type="ARBA" id="ARBA00008016"/>
    </source>
</evidence>
<dbReference type="PROSITE" id="PS00618">
    <property type="entry name" value="RECF_2"/>
    <property type="match status" value="1"/>
</dbReference>
<dbReference type="GO" id="GO:0003697">
    <property type="term" value="F:single-stranded DNA binding"/>
    <property type="evidence" value="ECO:0007669"/>
    <property type="project" value="UniProtKB-UniRule"/>
</dbReference>
<name>A0A4R8DTQ0_9BACT</name>
<reference evidence="12 13" key="1">
    <citation type="submission" date="2019-03" db="EMBL/GenBank/DDBJ databases">
        <title>Genomic Encyclopedia of Type Strains, Phase IV (KMG-IV): sequencing the most valuable type-strain genomes for metagenomic binning, comparative biology and taxonomic classification.</title>
        <authorList>
            <person name="Goeker M."/>
        </authorList>
    </citation>
    <scope>NUCLEOTIDE SEQUENCE [LARGE SCALE GENOMIC DNA]</scope>
    <source>
        <strain evidence="12 13">DSM 100059</strain>
    </source>
</reference>
<comment type="function">
    <text evidence="9 10">The RecF protein is involved in DNA metabolism; it is required for DNA replication and normal SOS inducibility. RecF binds preferentially to single-stranded, linear DNA. It also seems to bind ATP.</text>
</comment>
<evidence type="ECO:0000256" key="1">
    <source>
        <dbReference type="ARBA" id="ARBA00004496"/>
    </source>
</evidence>
<dbReference type="PROSITE" id="PS00617">
    <property type="entry name" value="RECF_1"/>
    <property type="match status" value="1"/>
</dbReference>
<evidence type="ECO:0000256" key="6">
    <source>
        <dbReference type="ARBA" id="ARBA00022741"/>
    </source>
</evidence>
<evidence type="ECO:0000256" key="10">
    <source>
        <dbReference type="RuleBase" id="RU000578"/>
    </source>
</evidence>
<keyword evidence="9 10" id="KW-0234">DNA repair</keyword>
<dbReference type="InterPro" id="IPR027417">
    <property type="entry name" value="P-loop_NTPase"/>
</dbReference>
<sequence>MQLQQLKLTQYKNYYIDHFTFEERVVGIAGLNGVGKTNLLDAIHYLCFTKSYFTNSDNANVQVGQQGFRLEGLFDKDGEPFKIACIFRGQNKKEIWCNDLEYEKFSQHIGLFPCVMIAPDDVELIIGGSEPRRRWLDTLLSQVDAQYLQQLIVYNKVLQQRNSLLKQFAETRRVDNTLLDVLDAQLVPPGQAIFEERRTFLKSMLPVIQQHYLDISGTDEFLQLEYESPLLQMPFAEALHQSRSRDLATARSNTGVHKDDVVFLMRSEPFKQFASQGQRKSLLFALKLAEFDILRTHKGFSPLLLLDDVFEKLDARRMGALLEQVCAYDDAQLFITDTHKERLEEALNELDVMHQIISL</sequence>
<evidence type="ECO:0000256" key="3">
    <source>
        <dbReference type="ARBA" id="ARBA00020170"/>
    </source>
</evidence>
<evidence type="ECO:0000256" key="7">
    <source>
        <dbReference type="ARBA" id="ARBA00022840"/>
    </source>
</evidence>
<dbReference type="SUPFAM" id="SSF52540">
    <property type="entry name" value="P-loop containing nucleoside triphosphate hydrolases"/>
    <property type="match status" value="1"/>
</dbReference>
<dbReference type="InterPro" id="IPR003395">
    <property type="entry name" value="RecF/RecN/SMC_N"/>
</dbReference>
<keyword evidence="7 9" id="KW-0067">ATP-binding</keyword>
<dbReference type="PANTHER" id="PTHR32182:SF0">
    <property type="entry name" value="DNA REPLICATION AND REPAIR PROTEIN RECF"/>
    <property type="match status" value="1"/>
</dbReference>
<dbReference type="Proteomes" id="UP000294498">
    <property type="component" value="Unassembled WGS sequence"/>
</dbReference>
<dbReference type="GO" id="GO:0006302">
    <property type="term" value="P:double-strand break repair"/>
    <property type="evidence" value="ECO:0007669"/>
    <property type="project" value="TreeGrafter"/>
</dbReference>
<keyword evidence="4 9" id="KW-0963">Cytoplasm</keyword>
<dbReference type="RefSeq" id="WP_133994343.1">
    <property type="nucleotide sequence ID" value="NZ_SODV01000001.1"/>
</dbReference>
<keyword evidence="9 10" id="KW-0742">SOS response</keyword>
<feature type="domain" description="RecF/RecN/SMC N-terminal" evidence="11">
    <location>
        <begin position="3"/>
        <end position="352"/>
    </location>
</feature>
<accession>A0A4R8DTQ0</accession>
<dbReference type="Gene3D" id="3.40.50.300">
    <property type="entry name" value="P-loop containing nucleotide triphosphate hydrolases"/>
    <property type="match status" value="1"/>
</dbReference>
<dbReference type="Gene3D" id="1.20.1050.90">
    <property type="entry name" value="RecF/RecN/SMC, N-terminal domain"/>
    <property type="match status" value="1"/>
</dbReference>
<dbReference type="GO" id="GO:0006260">
    <property type="term" value="P:DNA replication"/>
    <property type="evidence" value="ECO:0007669"/>
    <property type="project" value="UniProtKB-UniRule"/>
</dbReference>
<comment type="subcellular location">
    <subcellularLocation>
        <location evidence="1 9 10">Cytoplasm</location>
    </subcellularLocation>
</comment>
<evidence type="ECO:0000256" key="9">
    <source>
        <dbReference type="HAMAP-Rule" id="MF_00365"/>
    </source>
</evidence>
<dbReference type="InterPro" id="IPR018078">
    <property type="entry name" value="DNA-binding_RecF_CS"/>
</dbReference>
<dbReference type="GO" id="GO:0005737">
    <property type="term" value="C:cytoplasm"/>
    <property type="evidence" value="ECO:0007669"/>
    <property type="project" value="UniProtKB-SubCell"/>
</dbReference>
<dbReference type="PANTHER" id="PTHR32182">
    <property type="entry name" value="DNA REPLICATION AND REPAIR PROTEIN RECF"/>
    <property type="match status" value="1"/>
</dbReference>
<dbReference type="EMBL" id="SODV01000001">
    <property type="protein sequence ID" value="TDX01702.1"/>
    <property type="molecule type" value="Genomic_DNA"/>
</dbReference>
<evidence type="ECO:0000256" key="4">
    <source>
        <dbReference type="ARBA" id="ARBA00022490"/>
    </source>
</evidence>
<dbReference type="Pfam" id="PF02463">
    <property type="entry name" value="SMC_N"/>
    <property type="match status" value="1"/>
</dbReference>
<organism evidence="12 13">
    <name type="scientific">Dinghuibacter silviterrae</name>
    <dbReference type="NCBI Taxonomy" id="1539049"/>
    <lineage>
        <taxon>Bacteria</taxon>
        <taxon>Pseudomonadati</taxon>
        <taxon>Bacteroidota</taxon>
        <taxon>Chitinophagia</taxon>
        <taxon>Chitinophagales</taxon>
        <taxon>Chitinophagaceae</taxon>
        <taxon>Dinghuibacter</taxon>
    </lineage>
</organism>
<keyword evidence="9 10" id="KW-0227">DNA damage</keyword>
<dbReference type="GO" id="GO:0009432">
    <property type="term" value="P:SOS response"/>
    <property type="evidence" value="ECO:0007669"/>
    <property type="project" value="UniProtKB-UniRule"/>
</dbReference>
<dbReference type="AlphaFoldDB" id="A0A4R8DTQ0"/>
<dbReference type="InterPro" id="IPR001238">
    <property type="entry name" value="DNA-binding_RecF"/>
</dbReference>
<keyword evidence="8 9" id="KW-0238">DNA-binding</keyword>
<evidence type="ECO:0000313" key="12">
    <source>
        <dbReference type="EMBL" id="TDX01702.1"/>
    </source>
</evidence>
<dbReference type="GO" id="GO:0000731">
    <property type="term" value="P:DNA synthesis involved in DNA repair"/>
    <property type="evidence" value="ECO:0007669"/>
    <property type="project" value="TreeGrafter"/>
</dbReference>
<keyword evidence="13" id="KW-1185">Reference proteome</keyword>
<dbReference type="GO" id="GO:0005524">
    <property type="term" value="F:ATP binding"/>
    <property type="evidence" value="ECO:0007669"/>
    <property type="project" value="UniProtKB-UniRule"/>
</dbReference>
<evidence type="ECO:0000256" key="8">
    <source>
        <dbReference type="ARBA" id="ARBA00023125"/>
    </source>
</evidence>
<evidence type="ECO:0000313" key="13">
    <source>
        <dbReference type="Proteomes" id="UP000294498"/>
    </source>
</evidence>
<dbReference type="OrthoDB" id="9803889at2"/>
<keyword evidence="5 9" id="KW-0235">DNA replication</keyword>
<evidence type="ECO:0000256" key="5">
    <source>
        <dbReference type="ARBA" id="ARBA00022705"/>
    </source>
</evidence>
<comment type="similarity">
    <text evidence="2 9 10">Belongs to the RecF family.</text>
</comment>
<evidence type="ECO:0000259" key="11">
    <source>
        <dbReference type="Pfam" id="PF02463"/>
    </source>
</evidence>
<gene>
    <name evidence="9" type="primary">recF</name>
    <name evidence="12" type="ORF">EDB95_2744</name>
</gene>
<proteinExistence type="inferred from homology"/>
<dbReference type="HAMAP" id="MF_00365">
    <property type="entry name" value="RecF"/>
    <property type="match status" value="1"/>
</dbReference>
<feature type="binding site" evidence="9">
    <location>
        <begin position="30"/>
        <end position="37"/>
    </location>
    <ligand>
        <name>ATP</name>
        <dbReference type="ChEBI" id="CHEBI:30616"/>
    </ligand>
</feature>
<comment type="caution">
    <text evidence="12">The sequence shown here is derived from an EMBL/GenBank/DDBJ whole genome shotgun (WGS) entry which is preliminary data.</text>
</comment>
<keyword evidence="6 9" id="KW-0547">Nucleotide-binding</keyword>
<protein>
    <recommendedName>
        <fullName evidence="3 9">DNA replication and repair protein RecF</fullName>
    </recommendedName>
</protein>
<dbReference type="NCBIfam" id="TIGR00611">
    <property type="entry name" value="recf"/>
    <property type="match status" value="1"/>
</dbReference>